<protein>
    <submittedName>
        <fullName evidence="1">SIMPL domain-containing protein</fullName>
    </submittedName>
</protein>
<reference evidence="1" key="1">
    <citation type="submission" date="2020-10" db="EMBL/GenBank/DDBJ databases">
        <authorList>
            <person name="Gilroy R."/>
        </authorList>
    </citation>
    <scope>NUCLEOTIDE SEQUENCE</scope>
    <source>
        <strain evidence="1">6276</strain>
    </source>
</reference>
<dbReference type="Gene3D" id="3.30.70.2970">
    <property type="entry name" value="Protein of unknown function (DUF541), domain 2"/>
    <property type="match status" value="1"/>
</dbReference>
<dbReference type="PIRSF" id="PIRSF029033">
    <property type="entry name" value="UCP029033"/>
    <property type="match status" value="1"/>
</dbReference>
<reference evidence="1" key="2">
    <citation type="journal article" date="2021" name="PeerJ">
        <title>Extensive microbial diversity within the chicken gut microbiome revealed by metagenomics and culture.</title>
        <authorList>
            <person name="Gilroy R."/>
            <person name="Ravi A."/>
            <person name="Getino M."/>
            <person name="Pursley I."/>
            <person name="Horton D.L."/>
            <person name="Alikhan N.F."/>
            <person name="Baker D."/>
            <person name="Gharbi K."/>
            <person name="Hall N."/>
            <person name="Watson M."/>
            <person name="Adriaenssens E.M."/>
            <person name="Foster-Nyarko E."/>
            <person name="Jarju S."/>
            <person name="Secka A."/>
            <person name="Antonio M."/>
            <person name="Oren A."/>
            <person name="Chaudhuri R.R."/>
            <person name="La Ragione R."/>
            <person name="Hildebrand F."/>
            <person name="Pallen M.J."/>
        </authorList>
    </citation>
    <scope>NUCLEOTIDE SEQUENCE</scope>
    <source>
        <strain evidence="1">6276</strain>
    </source>
</reference>
<dbReference type="PANTHER" id="PTHR34387">
    <property type="entry name" value="SLR1258 PROTEIN"/>
    <property type="match status" value="1"/>
</dbReference>
<dbReference type="InterPro" id="IPR007497">
    <property type="entry name" value="SIMPL/DUF541"/>
</dbReference>
<dbReference type="AlphaFoldDB" id="A0A9D1EY83"/>
<dbReference type="InterPro" id="IPR016907">
    <property type="entry name" value="UCP029033"/>
</dbReference>
<comment type="caution">
    <text evidence="1">The sequence shown here is derived from an EMBL/GenBank/DDBJ whole genome shotgun (WGS) entry which is preliminary data.</text>
</comment>
<accession>A0A9D1EY83</accession>
<proteinExistence type="predicted"/>
<dbReference type="Proteomes" id="UP000823928">
    <property type="component" value="Unassembled WGS sequence"/>
</dbReference>
<name>A0A9D1EY83_9BACT</name>
<dbReference type="PANTHER" id="PTHR34387:SF2">
    <property type="entry name" value="SLR1258 PROTEIN"/>
    <property type="match status" value="1"/>
</dbReference>
<dbReference type="EMBL" id="DVIU01000098">
    <property type="protein sequence ID" value="HIS35926.1"/>
    <property type="molecule type" value="Genomic_DNA"/>
</dbReference>
<dbReference type="Pfam" id="PF04402">
    <property type="entry name" value="SIMPL"/>
    <property type="match status" value="1"/>
</dbReference>
<dbReference type="GO" id="GO:0006974">
    <property type="term" value="P:DNA damage response"/>
    <property type="evidence" value="ECO:0007669"/>
    <property type="project" value="TreeGrafter"/>
</dbReference>
<dbReference type="InterPro" id="IPR052022">
    <property type="entry name" value="26kDa_periplasmic_antigen"/>
</dbReference>
<gene>
    <name evidence="1" type="ORF">IAC10_04770</name>
</gene>
<evidence type="ECO:0000313" key="1">
    <source>
        <dbReference type="EMBL" id="HIS35926.1"/>
    </source>
</evidence>
<evidence type="ECO:0000313" key="2">
    <source>
        <dbReference type="Proteomes" id="UP000823928"/>
    </source>
</evidence>
<organism evidence="1 2">
    <name type="scientific">Candidatus Scatousia excrementigallinarum</name>
    <dbReference type="NCBI Taxonomy" id="2840935"/>
    <lineage>
        <taxon>Bacteria</taxon>
        <taxon>Candidatus Scatousia</taxon>
    </lineage>
</organism>
<sequence length="241" mass="26937">MFEKMEKFQLVILSVVLAAGLIFSTSLATRNLSKDVITVTGSSYKTVTSDSGRLEFRIMSRKPTKAAAYDTITKQIPQVKEFIKAKGFQDSEIEIKAPNGYYTYKTLPNGNTTNEIEYYNISQPMYVTSKDVQKIKELSTELQTLINKGIDIDAYNPEYFYSKLADDKVEMLGEATKDAKERAASMLKATHNRVGKIQSVKMGVFQITPVDSTNVSDMGISDTTSIEKKITSVANVTFRIK</sequence>
<dbReference type="Gene3D" id="3.30.110.170">
    <property type="entry name" value="Protein of unknown function (DUF541), domain 1"/>
    <property type="match status" value="1"/>
</dbReference>